<keyword evidence="2" id="KW-1185">Reference proteome</keyword>
<protein>
    <submittedName>
        <fullName evidence="1">Uncharacterized protein</fullName>
    </submittedName>
</protein>
<dbReference type="Proteomes" id="UP000219546">
    <property type="component" value="Unassembled WGS sequence"/>
</dbReference>
<sequence length="96" mass="10575">MKELLQQVKQELEKAYDNSDSVDLDSSIQRIQAAKEQYGDKGTMIDDLIRSLTNARNATVQLENAGDISSSAAFGEAYNALDQAIESYTETDNDPV</sequence>
<dbReference type="EMBL" id="OAOP01000002">
    <property type="protein sequence ID" value="SNX68687.1"/>
    <property type="molecule type" value="Genomic_DNA"/>
</dbReference>
<dbReference type="OrthoDB" id="2875573at2"/>
<reference evidence="1 2" key="1">
    <citation type="submission" date="2017-08" db="EMBL/GenBank/DDBJ databases">
        <authorList>
            <person name="de Groot N.N."/>
        </authorList>
    </citation>
    <scope>NUCLEOTIDE SEQUENCE [LARGE SCALE GENOMIC DNA]</scope>
    <source>
        <strain evidence="1 2">JC228</strain>
    </source>
</reference>
<dbReference type="AlphaFoldDB" id="A0A285CMB5"/>
<name>A0A285CMB5_9BACI</name>
<evidence type="ECO:0000313" key="1">
    <source>
        <dbReference type="EMBL" id="SNX68687.1"/>
    </source>
</evidence>
<gene>
    <name evidence="1" type="ORF">SAMN05877753_102663</name>
</gene>
<accession>A0A285CMB5</accession>
<organism evidence="1 2">
    <name type="scientific">Bacillus oleivorans</name>
    <dbReference type="NCBI Taxonomy" id="1448271"/>
    <lineage>
        <taxon>Bacteria</taxon>
        <taxon>Bacillati</taxon>
        <taxon>Bacillota</taxon>
        <taxon>Bacilli</taxon>
        <taxon>Bacillales</taxon>
        <taxon>Bacillaceae</taxon>
        <taxon>Bacillus</taxon>
    </lineage>
</organism>
<dbReference type="RefSeq" id="WP_097157818.1">
    <property type="nucleotide sequence ID" value="NZ_JBEPMQ010000001.1"/>
</dbReference>
<proteinExistence type="predicted"/>
<evidence type="ECO:0000313" key="2">
    <source>
        <dbReference type="Proteomes" id="UP000219546"/>
    </source>
</evidence>